<dbReference type="EMBL" id="JAYMYS010000004">
    <property type="protein sequence ID" value="KAK7397015.1"/>
    <property type="molecule type" value="Genomic_DNA"/>
</dbReference>
<dbReference type="SMART" id="SM00271">
    <property type="entry name" value="DnaJ"/>
    <property type="match status" value="1"/>
</dbReference>
<dbReference type="GO" id="GO:0051082">
    <property type="term" value="F:unfolded protein binding"/>
    <property type="evidence" value="ECO:0007669"/>
    <property type="project" value="TreeGrafter"/>
</dbReference>
<keyword evidence="1" id="KW-1133">Transmembrane helix</keyword>
<keyword evidence="1" id="KW-0472">Membrane</keyword>
<dbReference type="GO" id="GO:0051087">
    <property type="term" value="F:protein-folding chaperone binding"/>
    <property type="evidence" value="ECO:0007669"/>
    <property type="project" value="TreeGrafter"/>
</dbReference>
<gene>
    <name evidence="3" type="ORF">VNO78_18179</name>
</gene>
<accession>A0AAN9SKG2</accession>
<proteinExistence type="predicted"/>
<protein>
    <recommendedName>
        <fullName evidence="2">J domain-containing protein</fullName>
    </recommendedName>
</protein>
<keyword evidence="1" id="KW-0812">Transmembrane</keyword>
<evidence type="ECO:0000313" key="3">
    <source>
        <dbReference type="EMBL" id="KAK7397015.1"/>
    </source>
</evidence>
<evidence type="ECO:0000313" key="4">
    <source>
        <dbReference type="Proteomes" id="UP001386955"/>
    </source>
</evidence>
<evidence type="ECO:0000256" key="1">
    <source>
        <dbReference type="SAM" id="Phobius"/>
    </source>
</evidence>
<keyword evidence="4" id="KW-1185">Reference proteome</keyword>
<comment type="caution">
    <text evidence="3">The sequence shown here is derived from an EMBL/GenBank/DDBJ whole genome shotgun (WGS) entry which is preliminary data.</text>
</comment>
<dbReference type="PROSITE" id="PS50076">
    <property type="entry name" value="DNAJ_2"/>
    <property type="match status" value="1"/>
</dbReference>
<feature type="domain" description="J" evidence="2">
    <location>
        <begin position="5"/>
        <end position="66"/>
    </location>
</feature>
<evidence type="ECO:0000259" key="2">
    <source>
        <dbReference type="PROSITE" id="PS50076"/>
    </source>
</evidence>
<dbReference type="Proteomes" id="UP001386955">
    <property type="component" value="Unassembled WGS sequence"/>
</dbReference>
<name>A0AAN9SKG2_PSOTE</name>
<sequence length="175" mass="20010">MDAHEARILLGFPPNSRPTPSQVKSAYKKKVWESHPDLFPSHEKPLAESKFKQISEAYTCLQSGNRFPTPCTIEYAHVVRTGFPRAHGGRKNHPMIKVPFVLIILGTLALGGFNASRWLTFNWWLILFILRIYYILSGLCYYLAGLTKSKRMNTLHTIHFFLDFSLSNLVTTSLL</sequence>
<dbReference type="CDD" id="cd06257">
    <property type="entry name" value="DnaJ"/>
    <property type="match status" value="1"/>
</dbReference>
<dbReference type="AlphaFoldDB" id="A0AAN9SKG2"/>
<dbReference type="PANTHER" id="PTHR43948:SF14">
    <property type="entry name" value="PROTEIN DNAJ, PUTATIVE-RELATED"/>
    <property type="match status" value="1"/>
</dbReference>
<feature type="transmembrane region" description="Helical" evidence="1">
    <location>
        <begin position="95"/>
        <end position="115"/>
    </location>
</feature>
<dbReference type="SUPFAM" id="SSF46565">
    <property type="entry name" value="Chaperone J-domain"/>
    <property type="match status" value="1"/>
</dbReference>
<dbReference type="Gene3D" id="1.10.287.110">
    <property type="entry name" value="DnaJ domain"/>
    <property type="match status" value="1"/>
</dbReference>
<organism evidence="3 4">
    <name type="scientific">Psophocarpus tetragonolobus</name>
    <name type="common">Winged bean</name>
    <name type="synonym">Dolichos tetragonolobus</name>
    <dbReference type="NCBI Taxonomy" id="3891"/>
    <lineage>
        <taxon>Eukaryota</taxon>
        <taxon>Viridiplantae</taxon>
        <taxon>Streptophyta</taxon>
        <taxon>Embryophyta</taxon>
        <taxon>Tracheophyta</taxon>
        <taxon>Spermatophyta</taxon>
        <taxon>Magnoliopsida</taxon>
        <taxon>eudicotyledons</taxon>
        <taxon>Gunneridae</taxon>
        <taxon>Pentapetalae</taxon>
        <taxon>rosids</taxon>
        <taxon>fabids</taxon>
        <taxon>Fabales</taxon>
        <taxon>Fabaceae</taxon>
        <taxon>Papilionoideae</taxon>
        <taxon>50 kb inversion clade</taxon>
        <taxon>NPAAA clade</taxon>
        <taxon>indigoferoid/millettioid clade</taxon>
        <taxon>Phaseoleae</taxon>
        <taxon>Psophocarpus</taxon>
    </lineage>
</organism>
<reference evidence="3 4" key="1">
    <citation type="submission" date="2024-01" db="EMBL/GenBank/DDBJ databases">
        <title>The genomes of 5 underutilized Papilionoideae crops provide insights into root nodulation and disease resistanc.</title>
        <authorList>
            <person name="Jiang F."/>
        </authorList>
    </citation>
    <scope>NUCLEOTIDE SEQUENCE [LARGE SCALE GENOMIC DNA]</scope>
    <source>
        <strain evidence="3">DUOXIRENSHENG_FW03</strain>
        <tissue evidence="3">Leaves</tissue>
    </source>
</reference>
<dbReference type="PANTHER" id="PTHR43948">
    <property type="entry name" value="DNAJ HOMOLOG SUBFAMILY B"/>
    <property type="match status" value="1"/>
</dbReference>
<dbReference type="GO" id="GO:0005634">
    <property type="term" value="C:nucleus"/>
    <property type="evidence" value="ECO:0007669"/>
    <property type="project" value="TreeGrafter"/>
</dbReference>
<dbReference type="GO" id="GO:0044183">
    <property type="term" value="F:protein folding chaperone"/>
    <property type="evidence" value="ECO:0007669"/>
    <property type="project" value="TreeGrafter"/>
</dbReference>
<dbReference type="InterPro" id="IPR036869">
    <property type="entry name" value="J_dom_sf"/>
</dbReference>
<dbReference type="Pfam" id="PF00226">
    <property type="entry name" value="DnaJ"/>
    <property type="match status" value="1"/>
</dbReference>
<dbReference type="GO" id="GO:0005737">
    <property type="term" value="C:cytoplasm"/>
    <property type="evidence" value="ECO:0007669"/>
    <property type="project" value="TreeGrafter"/>
</dbReference>
<dbReference type="InterPro" id="IPR001623">
    <property type="entry name" value="DnaJ_domain"/>
</dbReference>
<feature type="transmembrane region" description="Helical" evidence="1">
    <location>
        <begin position="121"/>
        <end position="144"/>
    </location>
</feature>